<reference evidence="18" key="2">
    <citation type="submission" date="2024-07" db="EMBL/GenBank/DDBJ databases">
        <title>Two chromosome-level genome assemblies of Korean endemic species Abeliophyllum distichum and Forsythia ovata (Oleaceae).</title>
        <authorList>
            <person name="Jang H."/>
        </authorList>
    </citation>
    <scope>NUCLEOTIDE SEQUENCE [LARGE SCALE GENOMIC DNA]</scope>
</reference>
<proteinExistence type="inferred from homology"/>
<dbReference type="InterPro" id="IPR050839">
    <property type="entry name" value="Rho-assoc_Ser/Thr_Kinase"/>
</dbReference>
<dbReference type="Proteomes" id="UP001604336">
    <property type="component" value="Unassembled WGS sequence"/>
</dbReference>
<dbReference type="InterPro" id="IPR000961">
    <property type="entry name" value="AGC-kinase_C"/>
</dbReference>
<feature type="compositionally biased region" description="Low complexity" evidence="13">
    <location>
        <begin position="44"/>
        <end position="53"/>
    </location>
</feature>
<dbReference type="PANTHER" id="PTHR22988">
    <property type="entry name" value="MYOTONIC DYSTROPHY S/T KINASE-RELATED"/>
    <property type="match status" value="1"/>
</dbReference>
<evidence type="ECO:0000256" key="11">
    <source>
        <dbReference type="PROSITE-ProRule" id="PRU10141"/>
    </source>
</evidence>
<dbReference type="InterPro" id="IPR017441">
    <property type="entry name" value="Protein_kinase_ATP_BS"/>
</dbReference>
<dbReference type="Gene3D" id="1.10.510.10">
    <property type="entry name" value="Transferase(Phosphotransferase) domain 1"/>
    <property type="match status" value="1"/>
</dbReference>
<feature type="compositionally biased region" description="Polar residues" evidence="13">
    <location>
        <begin position="517"/>
        <end position="530"/>
    </location>
</feature>
<dbReference type="Gene3D" id="3.30.200.20">
    <property type="entry name" value="Phosphorylase Kinase, domain 1"/>
    <property type="match status" value="1"/>
</dbReference>
<dbReference type="EMBL" id="JBFOLK010000012">
    <property type="protein sequence ID" value="KAL2469686.1"/>
    <property type="molecule type" value="Genomic_DNA"/>
</dbReference>
<protein>
    <recommendedName>
        <fullName evidence="2">non-specific serine/threonine protein kinase</fullName>
        <ecNumber evidence="2">2.7.11.1</ecNumber>
    </recommendedName>
</protein>
<dbReference type="SMART" id="SM00220">
    <property type="entry name" value="S_TKc"/>
    <property type="match status" value="1"/>
</dbReference>
<feature type="domain" description="Protein kinase" evidence="14">
    <location>
        <begin position="119"/>
        <end position="418"/>
    </location>
</feature>
<dbReference type="PROSITE" id="PS50011">
    <property type="entry name" value="PROTEIN_KINASE_DOM"/>
    <property type="match status" value="1"/>
</dbReference>
<keyword evidence="7 17" id="KW-0418">Kinase</keyword>
<reference evidence="17" key="1">
    <citation type="submission" date="2024-07" db="EMBL/GenBank/DDBJ databases">
        <title>Two chromosome-level genome assemblies of Korean endemic species Abeliophyllum distichum and Forsythia ovata (Oleaceae).</title>
        <authorList>
            <person name="Mun J.H."/>
        </authorList>
    </citation>
    <scope>NUCLEOTIDE SEQUENCE</scope>
    <source>
        <strain evidence="17">KNKB198505000391</strain>
        <tissue evidence="17">Leaf</tissue>
    </source>
</reference>
<dbReference type="PROSITE" id="PS00108">
    <property type="entry name" value="PROTEIN_KINASE_ST"/>
    <property type="match status" value="1"/>
</dbReference>
<evidence type="ECO:0000256" key="10">
    <source>
        <dbReference type="ARBA" id="ARBA00048679"/>
    </source>
</evidence>
<dbReference type="FunFam" id="1.10.510.10:FF:000042">
    <property type="entry name" value="Non-specific serine/threonine protein kinase"/>
    <property type="match status" value="1"/>
</dbReference>
<comment type="catalytic activity">
    <reaction evidence="9">
        <text>L-threonyl-[protein] + ATP = O-phospho-L-threonyl-[protein] + ADP + H(+)</text>
        <dbReference type="Rhea" id="RHEA:46608"/>
        <dbReference type="Rhea" id="RHEA-COMP:11060"/>
        <dbReference type="Rhea" id="RHEA-COMP:11605"/>
        <dbReference type="ChEBI" id="CHEBI:15378"/>
        <dbReference type="ChEBI" id="CHEBI:30013"/>
        <dbReference type="ChEBI" id="CHEBI:30616"/>
        <dbReference type="ChEBI" id="CHEBI:61977"/>
        <dbReference type="ChEBI" id="CHEBI:456216"/>
        <dbReference type="EC" id="2.7.11.1"/>
    </reaction>
</comment>
<dbReference type="Pfam" id="PF00433">
    <property type="entry name" value="Pkinase_C"/>
    <property type="match status" value="1"/>
</dbReference>
<keyword evidence="8 11" id="KW-0067">ATP-binding</keyword>
<evidence type="ECO:0000256" key="7">
    <source>
        <dbReference type="ARBA" id="ARBA00022777"/>
    </source>
</evidence>
<evidence type="ECO:0000256" key="1">
    <source>
        <dbReference type="ARBA" id="ARBA00009903"/>
    </source>
</evidence>
<dbReference type="EMBL" id="JBFOLK010000012">
    <property type="protein sequence ID" value="KAL2469724.1"/>
    <property type="molecule type" value="Genomic_DNA"/>
</dbReference>
<dbReference type="PANTHER" id="PTHR22988:SF76">
    <property type="entry name" value="CHROMOSOME UNDETERMINED SCAFFOLD_135, WHOLE GENOME SHOTGUN SEQUENCE"/>
    <property type="match status" value="1"/>
</dbReference>
<name>A0ABD1Q1H8_9LAMI</name>
<evidence type="ECO:0000259" key="15">
    <source>
        <dbReference type="PROSITE" id="PS51285"/>
    </source>
</evidence>
<evidence type="ECO:0000256" key="13">
    <source>
        <dbReference type="SAM" id="MobiDB-lite"/>
    </source>
</evidence>
<sequence length="544" mass="62992">MDTARRWFGKLHLKEKPKPSSKKEPTPSGKEGSKTPSNDEIPSTATKQKVAAAKQYIEKHYKEQMRSLQERKERRNMLEKKLADSEVSEEEQNNILKYLERKETEYMRLQRHKMGADDFEPLTVIGKGAFGEVRICREKSTANVYAMKKLKKSEMLRRGQVEHVKAERNLLAEVDSNCIVKLYCSFQDEEYLYLIMEYLPGGDMMTLLMRKDTLTEDEARFYVGETVLAIESIHKHNYIHRDIKPDNLLLDRNGHMKLSDFGLCKPLDCSNIQEKDFSVGTNYSGALQSDGRPAKPKRTQQEQLQHWQRNRRMLAYSTVGTPDYIAPEVLLKRGYGMECDWWSLGAIMYEMLVGYPPFYSDEPMSTCRKIVNWRTHLKFPEEAKISPEAKDLICKLLCNVEQRLGTRGAYEIKAHSWFQGIEWNKLYQMKAAFIPEVNDELDTQNFEKFEESDNQVPMTTKSGPWRKMLSTKDVNFVGYTYKNFEIVNDHEVPGIAQLKKKSTKPKRPTVKSLFNEELNSTSTQPAQGSFLNLLPPTLEDPKTG</sequence>
<comment type="caution">
    <text evidence="17">The sequence shown here is derived from an EMBL/GenBank/DDBJ whole genome shotgun (WGS) entry which is preliminary data.</text>
</comment>
<comment type="similarity">
    <text evidence="1">Belongs to the protein kinase superfamily. AGC Ser/Thr protein kinase family.</text>
</comment>
<feature type="compositionally biased region" description="Basic and acidic residues" evidence="13">
    <location>
        <begin position="12"/>
        <end position="25"/>
    </location>
</feature>
<evidence type="ECO:0000256" key="2">
    <source>
        <dbReference type="ARBA" id="ARBA00012513"/>
    </source>
</evidence>
<keyword evidence="12" id="KW-0175">Coiled coil</keyword>
<evidence type="ECO:0000313" key="17">
    <source>
        <dbReference type="EMBL" id="KAL2469724.1"/>
    </source>
</evidence>
<dbReference type="GO" id="GO:0005737">
    <property type="term" value="C:cytoplasm"/>
    <property type="evidence" value="ECO:0007669"/>
    <property type="project" value="UniProtKB-ARBA"/>
</dbReference>
<keyword evidence="6 11" id="KW-0547">Nucleotide-binding</keyword>
<evidence type="ECO:0000313" key="16">
    <source>
        <dbReference type="EMBL" id="KAL2469686.1"/>
    </source>
</evidence>
<dbReference type="SMART" id="SM00133">
    <property type="entry name" value="S_TK_X"/>
    <property type="match status" value="1"/>
</dbReference>
<evidence type="ECO:0000313" key="18">
    <source>
        <dbReference type="Proteomes" id="UP001604336"/>
    </source>
</evidence>
<dbReference type="EC" id="2.7.11.1" evidence="2"/>
<keyword evidence="4" id="KW-0597">Phosphoprotein</keyword>
<dbReference type="InterPro" id="IPR059233">
    <property type="entry name" value="MobB_NdrA/B/Cbk1"/>
</dbReference>
<evidence type="ECO:0000256" key="8">
    <source>
        <dbReference type="ARBA" id="ARBA00022840"/>
    </source>
</evidence>
<dbReference type="Pfam" id="PF00069">
    <property type="entry name" value="Pkinase"/>
    <property type="match status" value="2"/>
</dbReference>
<accession>A0ABD1Q1H8</accession>
<dbReference type="InterPro" id="IPR000719">
    <property type="entry name" value="Prot_kinase_dom"/>
</dbReference>
<evidence type="ECO:0000256" key="6">
    <source>
        <dbReference type="ARBA" id="ARBA00022741"/>
    </source>
</evidence>
<organism evidence="17 18">
    <name type="scientific">Abeliophyllum distichum</name>
    <dbReference type="NCBI Taxonomy" id="126358"/>
    <lineage>
        <taxon>Eukaryota</taxon>
        <taxon>Viridiplantae</taxon>
        <taxon>Streptophyta</taxon>
        <taxon>Embryophyta</taxon>
        <taxon>Tracheophyta</taxon>
        <taxon>Spermatophyta</taxon>
        <taxon>Magnoliopsida</taxon>
        <taxon>eudicotyledons</taxon>
        <taxon>Gunneridae</taxon>
        <taxon>Pentapetalae</taxon>
        <taxon>asterids</taxon>
        <taxon>lamiids</taxon>
        <taxon>Lamiales</taxon>
        <taxon>Oleaceae</taxon>
        <taxon>Forsythieae</taxon>
        <taxon>Abeliophyllum</taxon>
    </lineage>
</organism>
<comment type="catalytic activity">
    <reaction evidence="10">
        <text>L-seryl-[protein] + ATP = O-phospho-L-seryl-[protein] + ADP + H(+)</text>
        <dbReference type="Rhea" id="RHEA:17989"/>
        <dbReference type="Rhea" id="RHEA-COMP:9863"/>
        <dbReference type="Rhea" id="RHEA-COMP:11604"/>
        <dbReference type="ChEBI" id="CHEBI:15378"/>
        <dbReference type="ChEBI" id="CHEBI:29999"/>
        <dbReference type="ChEBI" id="CHEBI:30616"/>
        <dbReference type="ChEBI" id="CHEBI:83421"/>
        <dbReference type="ChEBI" id="CHEBI:456216"/>
        <dbReference type="EC" id="2.7.11.1"/>
    </reaction>
</comment>
<dbReference type="AlphaFoldDB" id="A0ABD1Q1H8"/>
<dbReference type="PROSITE" id="PS00107">
    <property type="entry name" value="PROTEIN_KINASE_ATP"/>
    <property type="match status" value="1"/>
</dbReference>
<dbReference type="FunFam" id="3.30.200.20:FF:000102">
    <property type="entry name" value="Non-specific serine/threonine protein kinase"/>
    <property type="match status" value="1"/>
</dbReference>
<feature type="domain" description="AGC-kinase C-terminal" evidence="15">
    <location>
        <begin position="419"/>
        <end position="491"/>
    </location>
</feature>
<dbReference type="CDD" id="cd21742">
    <property type="entry name" value="MobB_NDR_LATS-like"/>
    <property type="match status" value="1"/>
</dbReference>
<dbReference type="InterPro" id="IPR017892">
    <property type="entry name" value="Pkinase_C"/>
</dbReference>
<dbReference type="InterPro" id="IPR011009">
    <property type="entry name" value="Kinase-like_dom_sf"/>
</dbReference>
<dbReference type="GO" id="GO:0005524">
    <property type="term" value="F:ATP binding"/>
    <property type="evidence" value="ECO:0007669"/>
    <property type="project" value="UniProtKB-UniRule"/>
</dbReference>
<feature type="coiled-coil region" evidence="12">
    <location>
        <begin position="61"/>
        <end position="88"/>
    </location>
</feature>
<dbReference type="SUPFAM" id="SSF56112">
    <property type="entry name" value="Protein kinase-like (PK-like)"/>
    <property type="match status" value="1"/>
</dbReference>
<evidence type="ECO:0000256" key="4">
    <source>
        <dbReference type="ARBA" id="ARBA00022553"/>
    </source>
</evidence>
<evidence type="ECO:0000256" key="5">
    <source>
        <dbReference type="ARBA" id="ARBA00022679"/>
    </source>
</evidence>
<feature type="region of interest" description="Disordered" evidence="13">
    <location>
        <begin position="516"/>
        <end position="544"/>
    </location>
</feature>
<dbReference type="FunFam" id="1.10.510.10:FF:000106">
    <property type="entry name" value="Non-specific serine/threonine protein kinase"/>
    <property type="match status" value="1"/>
</dbReference>
<keyword evidence="3" id="KW-0723">Serine/threonine-protein kinase</keyword>
<dbReference type="InterPro" id="IPR008271">
    <property type="entry name" value="Ser/Thr_kinase_AS"/>
</dbReference>
<feature type="binding site" evidence="11">
    <location>
        <position position="148"/>
    </location>
    <ligand>
        <name>ATP</name>
        <dbReference type="ChEBI" id="CHEBI:30616"/>
    </ligand>
</feature>
<keyword evidence="5" id="KW-0808">Transferase</keyword>
<feature type="compositionally biased region" description="Polar residues" evidence="13">
    <location>
        <begin position="34"/>
        <end position="43"/>
    </location>
</feature>
<dbReference type="GO" id="GO:0004674">
    <property type="term" value="F:protein serine/threonine kinase activity"/>
    <property type="evidence" value="ECO:0007669"/>
    <property type="project" value="UniProtKB-KW"/>
</dbReference>
<dbReference type="CDD" id="cd05599">
    <property type="entry name" value="STKc_NDR_like"/>
    <property type="match status" value="1"/>
</dbReference>
<gene>
    <name evidence="16" type="ORF">Adt_37822</name>
    <name evidence="17" type="ORF">Adt_37860</name>
</gene>
<evidence type="ECO:0000256" key="3">
    <source>
        <dbReference type="ARBA" id="ARBA00022527"/>
    </source>
</evidence>
<evidence type="ECO:0000256" key="12">
    <source>
        <dbReference type="SAM" id="Coils"/>
    </source>
</evidence>
<evidence type="ECO:0000259" key="14">
    <source>
        <dbReference type="PROSITE" id="PS50011"/>
    </source>
</evidence>
<evidence type="ECO:0000256" key="9">
    <source>
        <dbReference type="ARBA" id="ARBA00047899"/>
    </source>
</evidence>
<feature type="region of interest" description="Disordered" evidence="13">
    <location>
        <begin position="1"/>
        <end position="53"/>
    </location>
</feature>
<dbReference type="PROSITE" id="PS51285">
    <property type="entry name" value="AGC_KINASE_CTER"/>
    <property type="match status" value="1"/>
</dbReference>
<keyword evidence="18" id="KW-1185">Reference proteome</keyword>